<dbReference type="Pfam" id="PF05700">
    <property type="entry name" value="BCAS2"/>
    <property type="match status" value="1"/>
</dbReference>
<evidence type="ECO:0000256" key="5">
    <source>
        <dbReference type="ARBA" id="ARBA00023187"/>
    </source>
</evidence>
<comment type="caution">
    <text evidence="8">The sequence shown here is derived from an EMBL/GenBank/DDBJ whole genome shotgun (WGS) entry which is preliminary data.</text>
</comment>
<dbReference type="PANTHER" id="PTHR13296:SF0">
    <property type="entry name" value="PRE-MRNA-SPLICING FACTOR SPF27"/>
    <property type="match status" value="1"/>
</dbReference>
<reference evidence="8" key="1">
    <citation type="submission" date="2021-06" db="EMBL/GenBank/DDBJ databases">
        <authorList>
            <person name="Kallberg Y."/>
            <person name="Tangrot J."/>
            <person name="Rosling A."/>
        </authorList>
    </citation>
    <scope>NUCLEOTIDE SEQUENCE</scope>
    <source>
        <strain evidence="8">BR232B</strain>
    </source>
</reference>
<dbReference type="GO" id="GO:0071013">
    <property type="term" value="C:catalytic step 2 spliceosome"/>
    <property type="evidence" value="ECO:0007669"/>
    <property type="project" value="TreeGrafter"/>
</dbReference>
<proteinExistence type="inferred from homology"/>
<comment type="subcellular location">
    <subcellularLocation>
        <location evidence="1">Nucleus</location>
    </subcellularLocation>
</comment>
<keyword evidence="6" id="KW-0539">Nucleus</keyword>
<protein>
    <submittedName>
        <fullName evidence="8">4420_t:CDS:1</fullName>
    </submittedName>
</protein>
<dbReference type="GO" id="GO:0006397">
    <property type="term" value="P:mRNA processing"/>
    <property type="evidence" value="ECO:0007669"/>
    <property type="project" value="UniProtKB-KW"/>
</dbReference>
<evidence type="ECO:0000256" key="3">
    <source>
        <dbReference type="ARBA" id="ARBA00022664"/>
    </source>
</evidence>
<keyword evidence="3" id="KW-0507">mRNA processing</keyword>
<organism evidence="8 9">
    <name type="scientific">Paraglomus brasilianum</name>
    <dbReference type="NCBI Taxonomy" id="144538"/>
    <lineage>
        <taxon>Eukaryota</taxon>
        <taxon>Fungi</taxon>
        <taxon>Fungi incertae sedis</taxon>
        <taxon>Mucoromycota</taxon>
        <taxon>Glomeromycotina</taxon>
        <taxon>Glomeromycetes</taxon>
        <taxon>Paraglomerales</taxon>
        <taxon>Paraglomeraceae</taxon>
        <taxon>Paraglomus</taxon>
    </lineage>
</organism>
<dbReference type="EMBL" id="CAJVPI010000747">
    <property type="protein sequence ID" value="CAG8568443.1"/>
    <property type="molecule type" value="Genomic_DNA"/>
</dbReference>
<evidence type="ECO:0000256" key="6">
    <source>
        <dbReference type="ARBA" id="ARBA00023242"/>
    </source>
</evidence>
<evidence type="ECO:0000313" key="9">
    <source>
        <dbReference type="Proteomes" id="UP000789739"/>
    </source>
</evidence>
<dbReference type="Proteomes" id="UP000789739">
    <property type="component" value="Unassembled WGS sequence"/>
</dbReference>
<evidence type="ECO:0000256" key="7">
    <source>
        <dbReference type="SAM" id="Coils"/>
    </source>
</evidence>
<dbReference type="AlphaFoldDB" id="A0A9N9BL88"/>
<keyword evidence="9" id="KW-1185">Reference proteome</keyword>
<evidence type="ECO:0000256" key="2">
    <source>
        <dbReference type="ARBA" id="ARBA00010788"/>
    </source>
</evidence>
<dbReference type="GO" id="GO:0071011">
    <property type="term" value="C:precatalytic spliceosome"/>
    <property type="evidence" value="ECO:0007669"/>
    <property type="project" value="TreeGrafter"/>
</dbReference>
<sequence>MNATRASDVFLDSLPYIDQEIEYEGMREKVDKLVEQEMKRTPRRDLAQFPSNLELFKNSPVLSSYYQRIQQGKTKSDLDTARYTLPTPANTNDIEEWKKAVDNSKAQLEHSNFRSVNIALIQKYGGNAWRTHNYQLEGELQRMQFALEQYRTEILEVNKQRKAQQLQAGRQLHALEQKWTELIGHTIQVEVACATLAKELEQLNLYEEQLKNELGMSNLEIRGEDIDNDNNKEAE</sequence>
<keyword evidence="4" id="KW-0747">Spliceosome</keyword>
<name>A0A9N9BL88_9GLOM</name>
<dbReference type="OrthoDB" id="205794at2759"/>
<evidence type="ECO:0000256" key="4">
    <source>
        <dbReference type="ARBA" id="ARBA00022728"/>
    </source>
</evidence>
<feature type="coiled-coil region" evidence="7">
    <location>
        <begin position="140"/>
        <end position="167"/>
    </location>
</feature>
<keyword evidence="7" id="KW-0175">Coiled coil</keyword>
<dbReference type="InterPro" id="IPR008409">
    <property type="entry name" value="SPF27"/>
</dbReference>
<evidence type="ECO:0000313" key="8">
    <source>
        <dbReference type="EMBL" id="CAG8568443.1"/>
    </source>
</evidence>
<keyword evidence="5" id="KW-0508">mRNA splicing</keyword>
<evidence type="ECO:0000256" key="1">
    <source>
        <dbReference type="ARBA" id="ARBA00004123"/>
    </source>
</evidence>
<dbReference type="PANTHER" id="PTHR13296">
    <property type="entry name" value="BCAS2 PROTEIN"/>
    <property type="match status" value="1"/>
</dbReference>
<dbReference type="GO" id="GO:0000974">
    <property type="term" value="C:Prp19 complex"/>
    <property type="evidence" value="ECO:0007669"/>
    <property type="project" value="TreeGrafter"/>
</dbReference>
<dbReference type="GO" id="GO:0008380">
    <property type="term" value="P:RNA splicing"/>
    <property type="evidence" value="ECO:0007669"/>
    <property type="project" value="UniProtKB-KW"/>
</dbReference>
<comment type="similarity">
    <text evidence="2">Belongs to the SPF27 family.</text>
</comment>
<gene>
    <name evidence="8" type="ORF">PBRASI_LOCUS5968</name>
</gene>
<accession>A0A9N9BL88</accession>